<evidence type="ECO:0000256" key="11">
    <source>
        <dbReference type="SAM" id="Phobius"/>
    </source>
</evidence>
<evidence type="ECO:0000256" key="1">
    <source>
        <dbReference type="ARBA" id="ARBA00004127"/>
    </source>
</evidence>
<dbReference type="KEGG" id="haly:HYG82_11150"/>
<dbReference type="Pfam" id="PF00403">
    <property type="entry name" value="HMA"/>
    <property type="match status" value="1"/>
</dbReference>
<feature type="transmembrane region" description="Helical" evidence="11">
    <location>
        <begin position="192"/>
        <end position="216"/>
    </location>
</feature>
<protein>
    <submittedName>
        <fullName evidence="13">Cation-translocating P-type ATPase</fullName>
    </submittedName>
</protein>
<dbReference type="Proteomes" id="UP000509241">
    <property type="component" value="Chromosome"/>
</dbReference>
<dbReference type="SUPFAM" id="SSF81653">
    <property type="entry name" value="Calcium ATPase, transduction domain A"/>
    <property type="match status" value="1"/>
</dbReference>
<keyword evidence="4" id="KW-0479">Metal-binding</keyword>
<feature type="region of interest" description="Disordered" evidence="10">
    <location>
        <begin position="45"/>
        <end position="94"/>
    </location>
</feature>
<dbReference type="OrthoDB" id="8588at2157"/>
<name>A0A7D5KJE9_9EURY</name>
<accession>A0A7D5KJE9</accession>
<feature type="compositionally biased region" description="Basic and acidic residues" evidence="10">
    <location>
        <begin position="592"/>
        <end position="608"/>
    </location>
</feature>
<dbReference type="InterPro" id="IPR006121">
    <property type="entry name" value="HMA_dom"/>
</dbReference>
<dbReference type="InterPro" id="IPR027256">
    <property type="entry name" value="P-typ_ATPase_IB"/>
</dbReference>
<dbReference type="SUPFAM" id="SSF56784">
    <property type="entry name" value="HAD-like"/>
    <property type="match status" value="1"/>
</dbReference>
<evidence type="ECO:0000313" key="14">
    <source>
        <dbReference type="Proteomes" id="UP000509241"/>
    </source>
</evidence>
<dbReference type="GO" id="GO:0005507">
    <property type="term" value="F:copper ion binding"/>
    <property type="evidence" value="ECO:0007669"/>
    <property type="project" value="TreeGrafter"/>
</dbReference>
<dbReference type="Gene3D" id="3.30.70.100">
    <property type="match status" value="1"/>
</dbReference>
<dbReference type="Gene3D" id="2.70.150.10">
    <property type="entry name" value="Calcium-transporting ATPase, cytoplasmic transduction domain A"/>
    <property type="match status" value="1"/>
</dbReference>
<keyword evidence="6" id="KW-0067">ATP-binding</keyword>
<dbReference type="RefSeq" id="WP_179261112.1">
    <property type="nucleotide sequence ID" value="NZ_CP058601.1"/>
</dbReference>
<comment type="similarity">
    <text evidence="2">Belongs to the cation transport ATPase (P-type) (TC 3.A.3) family. Type IB subfamily.</text>
</comment>
<dbReference type="EMBL" id="CP058601">
    <property type="protein sequence ID" value="QLG49379.1"/>
    <property type="molecule type" value="Genomic_DNA"/>
</dbReference>
<dbReference type="PANTHER" id="PTHR43520:SF8">
    <property type="entry name" value="P-TYPE CU(+) TRANSPORTER"/>
    <property type="match status" value="1"/>
</dbReference>
<evidence type="ECO:0000256" key="7">
    <source>
        <dbReference type="ARBA" id="ARBA00022967"/>
    </source>
</evidence>
<feature type="transmembrane region" description="Helical" evidence="11">
    <location>
        <begin position="481"/>
        <end position="501"/>
    </location>
</feature>
<evidence type="ECO:0000259" key="12">
    <source>
        <dbReference type="PROSITE" id="PS50846"/>
    </source>
</evidence>
<feature type="transmembrane region" description="Helical" evidence="11">
    <location>
        <begin position="277"/>
        <end position="295"/>
    </location>
</feature>
<evidence type="ECO:0000313" key="13">
    <source>
        <dbReference type="EMBL" id="QLG49379.1"/>
    </source>
</evidence>
<dbReference type="Gene3D" id="3.40.50.1000">
    <property type="entry name" value="HAD superfamily/HAD-like"/>
    <property type="match status" value="1"/>
</dbReference>
<dbReference type="SFLD" id="SFLDG00002">
    <property type="entry name" value="C1.7:_P-type_atpase_like"/>
    <property type="match status" value="1"/>
</dbReference>
<dbReference type="SFLD" id="SFLDS00003">
    <property type="entry name" value="Haloacid_Dehalogenase"/>
    <property type="match status" value="1"/>
</dbReference>
<feature type="region of interest" description="Disordered" evidence="10">
    <location>
        <begin position="581"/>
        <end position="618"/>
    </location>
</feature>
<dbReference type="InterPro" id="IPR044492">
    <property type="entry name" value="P_typ_ATPase_HD_dom"/>
</dbReference>
<evidence type="ECO:0000256" key="6">
    <source>
        <dbReference type="ARBA" id="ARBA00022840"/>
    </source>
</evidence>
<evidence type="ECO:0000256" key="3">
    <source>
        <dbReference type="ARBA" id="ARBA00022692"/>
    </source>
</evidence>
<dbReference type="PROSITE" id="PS00154">
    <property type="entry name" value="ATPASE_E1_E2"/>
    <property type="match status" value="1"/>
</dbReference>
<gene>
    <name evidence="13" type="ORF">HYG82_11150</name>
</gene>
<reference evidence="13 14" key="1">
    <citation type="submission" date="2020-07" db="EMBL/GenBank/DDBJ databases">
        <authorList>
            <person name="Cui H."/>
        </authorList>
    </citation>
    <scope>NUCLEOTIDE SEQUENCE [LARGE SCALE GENOMIC DNA]</scope>
    <source>
        <strain evidence="13 14">YPL8</strain>
    </source>
</reference>
<dbReference type="GO" id="GO:0043682">
    <property type="term" value="F:P-type divalent copper transporter activity"/>
    <property type="evidence" value="ECO:0007669"/>
    <property type="project" value="TreeGrafter"/>
</dbReference>
<dbReference type="PRINTS" id="PR00119">
    <property type="entry name" value="CATATPASE"/>
</dbReference>
<dbReference type="InterPro" id="IPR023298">
    <property type="entry name" value="ATPase_P-typ_TM_dom_sf"/>
</dbReference>
<sequence>MSDRGEGTDQPDRCRLCGTVLSQSAGQSISDAFCSTGCRDIAAEYGTSSGADRGTAGGDTGDDGGNDLETRTSDPESIDDTDRGGSGPDGTVTTFFRVDGMHSATCEAFLESVAEGCDGVTEAEASYVTETIRVDHDPDRISAPALQEALSTLGYTAYLREEATADDETGGTRRSREMSGLRKRRADDMLEMRYVVGIVFGSFLLLPFVAVLYPMFLTEFTDWGAISHFENAFTGFTGTLYLPLFVVLTGAILYLTGGPVLRGAYVSLKLRRPTTDLLAGLTIVSAYLYSIVITGLGGNHLYFDLTIVVASIVMGAVYYETSVKRRATERLTDLTVSQVDTARLYASDGSTTELPVSDLESGDRVLVREGERIPVDGTLAEGECAVDEAVVTGESLPVTKRAGDDVVGGSVVTTNAAVVDVGERTTSSIERLTQVVWNVQSADHGITRRANEIAAVLVPIVLAAAVLVGAISVLVGPSVSTAAMAVLMTFMVASPWALGFATPYTVATSLQEALDRGIVVFDETIFERLRAVDIVVFDKTGTLTTGEMSVHDADAPADLLEAAAVLEQRAAHPAAAAIADAFDGPDQYPDGEGYRDRAGDDDAGDATRADGGSATSGEVEVRDFHTHATGVEGTVDGRTVLVGHPDLFRDRGWALTAALETRIEDARAAGRLPVVVGRDGEAEGIVIVGDEPRGGWEETIATLDEDGVDVVVLTGDDGTAADVFDRHPSVEHVFAGVSPNGKTAAIGRMRAGNRVAMVGDGTNDAPALAAADLGISLGSGTALAADAADVAIAHDDLAAVARAFALASAARTRIEQNVGLAFGYNAIAIPAAVLGIVNPLVTTVAVVAGTLLIVGNAERSLTDE</sequence>
<evidence type="ECO:0000256" key="5">
    <source>
        <dbReference type="ARBA" id="ARBA00022741"/>
    </source>
</evidence>
<feature type="transmembrane region" description="Helical" evidence="11">
    <location>
        <begin position="301"/>
        <end position="319"/>
    </location>
</feature>
<dbReference type="GO" id="GO:0012505">
    <property type="term" value="C:endomembrane system"/>
    <property type="evidence" value="ECO:0007669"/>
    <property type="project" value="UniProtKB-SubCell"/>
</dbReference>
<evidence type="ECO:0000256" key="4">
    <source>
        <dbReference type="ARBA" id="ARBA00022723"/>
    </source>
</evidence>
<dbReference type="Gene3D" id="3.40.1110.10">
    <property type="entry name" value="Calcium-transporting ATPase, cytoplasmic domain N"/>
    <property type="match status" value="1"/>
</dbReference>
<evidence type="ECO:0000256" key="9">
    <source>
        <dbReference type="ARBA" id="ARBA00023136"/>
    </source>
</evidence>
<dbReference type="GO" id="GO:0016887">
    <property type="term" value="F:ATP hydrolysis activity"/>
    <property type="evidence" value="ECO:0007669"/>
    <property type="project" value="InterPro"/>
</dbReference>
<dbReference type="CDD" id="cd00371">
    <property type="entry name" value="HMA"/>
    <property type="match status" value="1"/>
</dbReference>
<keyword evidence="9 11" id="KW-0472">Membrane</keyword>
<dbReference type="InterPro" id="IPR023299">
    <property type="entry name" value="ATPase_P-typ_cyto_dom_N"/>
</dbReference>
<dbReference type="NCBIfam" id="TIGR01525">
    <property type="entry name" value="ATPase-IB_hvy"/>
    <property type="match status" value="1"/>
</dbReference>
<keyword evidence="5" id="KW-0547">Nucleotide-binding</keyword>
<dbReference type="Pfam" id="PF00122">
    <property type="entry name" value="E1-E2_ATPase"/>
    <property type="match status" value="1"/>
</dbReference>
<feature type="domain" description="HMA" evidence="12">
    <location>
        <begin position="92"/>
        <end position="158"/>
    </location>
</feature>
<dbReference type="InterPro" id="IPR001757">
    <property type="entry name" value="P_typ_ATPase"/>
</dbReference>
<keyword evidence="14" id="KW-1185">Reference proteome</keyword>
<dbReference type="Pfam" id="PF00702">
    <property type="entry name" value="Hydrolase"/>
    <property type="match status" value="1"/>
</dbReference>
<evidence type="ECO:0000256" key="2">
    <source>
        <dbReference type="ARBA" id="ARBA00006024"/>
    </source>
</evidence>
<dbReference type="NCBIfam" id="TIGR01494">
    <property type="entry name" value="ATPase_P-type"/>
    <property type="match status" value="2"/>
</dbReference>
<dbReference type="GO" id="GO:0016020">
    <property type="term" value="C:membrane"/>
    <property type="evidence" value="ECO:0007669"/>
    <property type="project" value="InterPro"/>
</dbReference>
<dbReference type="SUPFAM" id="SSF81665">
    <property type="entry name" value="Calcium ATPase, transmembrane domain M"/>
    <property type="match status" value="1"/>
</dbReference>
<feature type="transmembrane region" description="Helical" evidence="11">
    <location>
        <begin position="453"/>
        <end position="475"/>
    </location>
</feature>
<feature type="transmembrane region" description="Helical" evidence="11">
    <location>
        <begin position="236"/>
        <end position="256"/>
    </location>
</feature>
<keyword evidence="3 11" id="KW-0812">Transmembrane</keyword>
<dbReference type="PANTHER" id="PTHR43520">
    <property type="entry name" value="ATP7, ISOFORM B"/>
    <property type="match status" value="1"/>
</dbReference>
<comment type="subcellular location">
    <subcellularLocation>
        <location evidence="1">Endomembrane system</location>
        <topology evidence="1">Multi-pass membrane protein</topology>
    </subcellularLocation>
</comment>
<dbReference type="InterPro" id="IPR023214">
    <property type="entry name" value="HAD_sf"/>
</dbReference>
<organism evidence="13 14">
    <name type="scientific">Natrinema halophilum</name>
    <dbReference type="NCBI Taxonomy" id="1699371"/>
    <lineage>
        <taxon>Archaea</taxon>
        <taxon>Methanobacteriati</taxon>
        <taxon>Methanobacteriota</taxon>
        <taxon>Stenosarchaea group</taxon>
        <taxon>Halobacteria</taxon>
        <taxon>Halobacteriales</taxon>
        <taxon>Natrialbaceae</taxon>
        <taxon>Natrinema</taxon>
    </lineage>
</organism>
<feature type="transmembrane region" description="Helical" evidence="11">
    <location>
        <begin position="821"/>
        <end position="854"/>
    </location>
</feature>
<evidence type="ECO:0000256" key="10">
    <source>
        <dbReference type="SAM" id="MobiDB-lite"/>
    </source>
</evidence>
<dbReference type="SFLD" id="SFLDF00027">
    <property type="entry name" value="p-type_atpase"/>
    <property type="match status" value="1"/>
</dbReference>
<dbReference type="InterPro" id="IPR036412">
    <property type="entry name" value="HAD-like_sf"/>
</dbReference>
<dbReference type="GeneID" id="56033855"/>
<evidence type="ECO:0000256" key="8">
    <source>
        <dbReference type="ARBA" id="ARBA00022989"/>
    </source>
</evidence>
<dbReference type="SUPFAM" id="SSF55008">
    <property type="entry name" value="HMA, heavy metal-associated domain"/>
    <property type="match status" value="1"/>
</dbReference>
<proteinExistence type="inferred from homology"/>
<dbReference type="InterPro" id="IPR018303">
    <property type="entry name" value="ATPase_P-typ_P_site"/>
</dbReference>
<dbReference type="PROSITE" id="PS50846">
    <property type="entry name" value="HMA_2"/>
    <property type="match status" value="1"/>
</dbReference>
<keyword evidence="7" id="KW-1278">Translocase</keyword>
<dbReference type="InterPro" id="IPR059000">
    <property type="entry name" value="ATPase_P-type_domA"/>
</dbReference>
<dbReference type="GO" id="GO:0005524">
    <property type="term" value="F:ATP binding"/>
    <property type="evidence" value="ECO:0007669"/>
    <property type="project" value="UniProtKB-KW"/>
</dbReference>
<dbReference type="AlphaFoldDB" id="A0A7D5KJE9"/>
<dbReference type="InterPro" id="IPR008250">
    <property type="entry name" value="ATPase_P-typ_transduc_dom_A_sf"/>
</dbReference>
<dbReference type="InterPro" id="IPR036163">
    <property type="entry name" value="HMA_dom_sf"/>
</dbReference>
<keyword evidence="8 11" id="KW-1133">Transmembrane helix</keyword>
<dbReference type="PROSITE" id="PS01229">
    <property type="entry name" value="COF_2"/>
    <property type="match status" value="1"/>
</dbReference>
<dbReference type="GO" id="GO:0055070">
    <property type="term" value="P:copper ion homeostasis"/>
    <property type="evidence" value="ECO:0007669"/>
    <property type="project" value="TreeGrafter"/>
</dbReference>